<dbReference type="AlphaFoldDB" id="A0A1M6ZFD0"/>
<dbReference type="Proteomes" id="UP000184260">
    <property type="component" value="Unassembled WGS sequence"/>
</dbReference>
<evidence type="ECO:0000313" key="2">
    <source>
        <dbReference type="Proteomes" id="UP000184260"/>
    </source>
</evidence>
<sequence length="41" mass="5005">MFERFPFLKTADTFIKRRTKIVIYELKPMQPTVKKDNITMK</sequence>
<evidence type="ECO:0000313" key="1">
    <source>
        <dbReference type="EMBL" id="SHL29221.1"/>
    </source>
</evidence>
<protein>
    <submittedName>
        <fullName evidence="1">Uncharacterized protein</fullName>
    </submittedName>
</protein>
<gene>
    <name evidence="1" type="ORF">SAMN05443669_100528</name>
</gene>
<keyword evidence="2" id="KW-1185">Reference proteome</keyword>
<name>A0A1M6ZFD0_9FLAO</name>
<accession>A0A1M6ZFD0</accession>
<dbReference type="STRING" id="69322.SAMN05443669_100528"/>
<reference evidence="2" key="1">
    <citation type="submission" date="2016-11" db="EMBL/GenBank/DDBJ databases">
        <authorList>
            <person name="Varghese N."/>
            <person name="Submissions S."/>
        </authorList>
    </citation>
    <scope>NUCLEOTIDE SEQUENCE [LARGE SCALE GENOMIC DNA]</scope>
    <source>
        <strain evidence="2">DSM 3661</strain>
    </source>
</reference>
<organism evidence="1 2">
    <name type="scientific">Flavobacterium xanthum</name>
    <dbReference type="NCBI Taxonomy" id="69322"/>
    <lineage>
        <taxon>Bacteria</taxon>
        <taxon>Pseudomonadati</taxon>
        <taxon>Bacteroidota</taxon>
        <taxon>Flavobacteriia</taxon>
        <taxon>Flavobacteriales</taxon>
        <taxon>Flavobacteriaceae</taxon>
        <taxon>Flavobacterium</taxon>
    </lineage>
</organism>
<dbReference type="EMBL" id="FRBU01000005">
    <property type="protein sequence ID" value="SHL29221.1"/>
    <property type="molecule type" value="Genomic_DNA"/>
</dbReference>
<proteinExistence type="predicted"/>